<dbReference type="PANTHER" id="PTHR35010">
    <property type="entry name" value="BLL4672 PROTEIN-RELATED"/>
    <property type="match status" value="1"/>
</dbReference>
<accession>A0A918EGZ7</accession>
<dbReference type="Gene3D" id="3.30.450.180">
    <property type="match status" value="1"/>
</dbReference>
<name>A0A918EGZ7_9PSEU</name>
<evidence type="ECO:0000259" key="1">
    <source>
        <dbReference type="PROSITE" id="PS50943"/>
    </source>
</evidence>
<protein>
    <submittedName>
        <fullName evidence="2">DNA-binding protein</fullName>
    </submittedName>
</protein>
<dbReference type="PANTHER" id="PTHR35010:SF2">
    <property type="entry name" value="BLL4672 PROTEIN"/>
    <property type="match status" value="1"/>
</dbReference>
<keyword evidence="2" id="KW-0238">DNA-binding</keyword>
<evidence type="ECO:0000313" key="3">
    <source>
        <dbReference type="Proteomes" id="UP000639606"/>
    </source>
</evidence>
<proteinExistence type="predicted"/>
<reference evidence="2" key="1">
    <citation type="journal article" date="2014" name="Int. J. Syst. Evol. Microbiol.">
        <title>Complete genome sequence of Corynebacterium casei LMG S-19264T (=DSM 44701T), isolated from a smear-ripened cheese.</title>
        <authorList>
            <consortium name="US DOE Joint Genome Institute (JGI-PGF)"/>
            <person name="Walter F."/>
            <person name="Albersmeier A."/>
            <person name="Kalinowski J."/>
            <person name="Ruckert C."/>
        </authorList>
    </citation>
    <scope>NUCLEOTIDE SEQUENCE</scope>
    <source>
        <strain evidence="2">JCM 3313</strain>
    </source>
</reference>
<dbReference type="Pfam" id="PF17765">
    <property type="entry name" value="MLTR_LBD"/>
    <property type="match status" value="1"/>
</dbReference>
<comment type="caution">
    <text evidence="2">The sequence shown here is derived from an EMBL/GenBank/DDBJ whole genome shotgun (WGS) entry which is preliminary data.</text>
</comment>
<keyword evidence="3" id="KW-1185">Reference proteome</keyword>
<reference evidence="2" key="2">
    <citation type="submission" date="2020-09" db="EMBL/GenBank/DDBJ databases">
        <authorList>
            <person name="Sun Q."/>
            <person name="Ohkuma M."/>
        </authorList>
    </citation>
    <scope>NUCLEOTIDE SEQUENCE</scope>
    <source>
        <strain evidence="2">JCM 3313</strain>
    </source>
</reference>
<dbReference type="Proteomes" id="UP000639606">
    <property type="component" value="Unassembled WGS sequence"/>
</dbReference>
<dbReference type="Gene3D" id="1.10.260.40">
    <property type="entry name" value="lambda repressor-like DNA-binding domains"/>
    <property type="match status" value="1"/>
</dbReference>
<sequence length="319" mass="35261">MPVSRILRRGGAHRHHDSADSTLVDMTFALHGDGAELGHFLRTRRARLTPADVGLPASAGLRRRPGLRREDLASLAGVSTDYYTRLEQGRRTRPSPSVVAALARALRLDEADHERLRELAVGVRRAATGQEPDREVNPATALLVESLRPNPAQLLDHAMNLLTWNPGGLDMYAGIEEWPAERRNVARYVFLHPAATDLFPAWEHEARCCVAYLRTSFDRRPDDPALTSLVAELTLGNPEFGRLWKRSDVRGRPSGVKTLRHPRAGAVTLRFQVSRLVGAPGRQHSVTYYADPGTADYDRMVLLDATASDQAQPPAERAG</sequence>
<feature type="domain" description="HTH cro/C1-type" evidence="1">
    <location>
        <begin position="61"/>
        <end position="113"/>
    </location>
</feature>
<dbReference type="InterPro" id="IPR010982">
    <property type="entry name" value="Lambda_DNA-bd_dom_sf"/>
</dbReference>
<dbReference type="GO" id="GO:0003677">
    <property type="term" value="F:DNA binding"/>
    <property type="evidence" value="ECO:0007669"/>
    <property type="project" value="UniProtKB-KW"/>
</dbReference>
<dbReference type="EMBL" id="BMRG01000013">
    <property type="protein sequence ID" value="GGP72515.1"/>
    <property type="molecule type" value="Genomic_DNA"/>
</dbReference>
<dbReference type="InterPro" id="IPR001387">
    <property type="entry name" value="Cro/C1-type_HTH"/>
</dbReference>
<gene>
    <name evidence="2" type="ORF">GCM10010185_52280</name>
</gene>
<organism evidence="2 3">
    <name type="scientific">Saccharothrix coeruleofusca</name>
    <dbReference type="NCBI Taxonomy" id="33919"/>
    <lineage>
        <taxon>Bacteria</taxon>
        <taxon>Bacillati</taxon>
        <taxon>Actinomycetota</taxon>
        <taxon>Actinomycetes</taxon>
        <taxon>Pseudonocardiales</taxon>
        <taxon>Pseudonocardiaceae</taxon>
        <taxon>Saccharothrix</taxon>
    </lineage>
</organism>
<dbReference type="CDD" id="cd00093">
    <property type="entry name" value="HTH_XRE"/>
    <property type="match status" value="1"/>
</dbReference>
<dbReference type="PROSITE" id="PS50943">
    <property type="entry name" value="HTH_CROC1"/>
    <property type="match status" value="1"/>
</dbReference>
<dbReference type="SUPFAM" id="SSF47413">
    <property type="entry name" value="lambda repressor-like DNA-binding domains"/>
    <property type="match status" value="1"/>
</dbReference>
<dbReference type="AlphaFoldDB" id="A0A918EGZ7"/>
<evidence type="ECO:0000313" key="2">
    <source>
        <dbReference type="EMBL" id="GGP72515.1"/>
    </source>
</evidence>
<dbReference type="InterPro" id="IPR041413">
    <property type="entry name" value="MLTR_LBD"/>
</dbReference>
<dbReference type="Pfam" id="PF13560">
    <property type="entry name" value="HTH_31"/>
    <property type="match status" value="1"/>
</dbReference>
<dbReference type="SMART" id="SM00530">
    <property type="entry name" value="HTH_XRE"/>
    <property type="match status" value="1"/>
</dbReference>